<accession>A0A644XJP0</accession>
<sequence>MKLDYKAIGQRIKEARARNGVSQEQLAEKVGLSTAHTSHIETGNTKVSLPALVQIANALNVSMDELICDSSVKAKPVFENEITRTVQDCDEHEIRIISDTVIALKSSLRKRNCD</sequence>
<gene>
    <name evidence="3" type="ORF">SDC9_62795</name>
</gene>
<dbReference type="Pfam" id="PF01381">
    <property type="entry name" value="HTH_3"/>
    <property type="match status" value="1"/>
</dbReference>
<dbReference type="SMART" id="SM00530">
    <property type="entry name" value="HTH_XRE"/>
    <property type="match status" value="1"/>
</dbReference>
<dbReference type="InterPro" id="IPR050807">
    <property type="entry name" value="TransReg_Diox_bact_type"/>
</dbReference>
<organism evidence="3">
    <name type="scientific">bioreactor metagenome</name>
    <dbReference type="NCBI Taxonomy" id="1076179"/>
    <lineage>
        <taxon>unclassified sequences</taxon>
        <taxon>metagenomes</taxon>
        <taxon>ecological metagenomes</taxon>
    </lineage>
</organism>
<reference evidence="3" key="1">
    <citation type="submission" date="2019-08" db="EMBL/GenBank/DDBJ databases">
        <authorList>
            <person name="Kucharzyk K."/>
            <person name="Murdoch R.W."/>
            <person name="Higgins S."/>
            <person name="Loffler F."/>
        </authorList>
    </citation>
    <scope>NUCLEOTIDE SEQUENCE</scope>
</reference>
<dbReference type="GO" id="GO:0003700">
    <property type="term" value="F:DNA-binding transcription factor activity"/>
    <property type="evidence" value="ECO:0007669"/>
    <property type="project" value="TreeGrafter"/>
</dbReference>
<dbReference type="PROSITE" id="PS50943">
    <property type="entry name" value="HTH_CROC1"/>
    <property type="match status" value="1"/>
</dbReference>
<dbReference type="SUPFAM" id="SSF47413">
    <property type="entry name" value="lambda repressor-like DNA-binding domains"/>
    <property type="match status" value="1"/>
</dbReference>
<protein>
    <recommendedName>
        <fullName evidence="2">HTH cro/C1-type domain-containing protein</fullName>
    </recommendedName>
</protein>
<dbReference type="EMBL" id="VSSQ01002607">
    <property type="protein sequence ID" value="MPM16416.1"/>
    <property type="molecule type" value="Genomic_DNA"/>
</dbReference>
<dbReference type="InterPro" id="IPR010982">
    <property type="entry name" value="Lambda_DNA-bd_dom_sf"/>
</dbReference>
<dbReference type="CDD" id="cd00093">
    <property type="entry name" value="HTH_XRE"/>
    <property type="match status" value="1"/>
</dbReference>
<name>A0A644XJP0_9ZZZZ</name>
<evidence type="ECO:0000259" key="2">
    <source>
        <dbReference type="PROSITE" id="PS50943"/>
    </source>
</evidence>
<feature type="domain" description="HTH cro/C1-type" evidence="2">
    <location>
        <begin position="12"/>
        <end position="66"/>
    </location>
</feature>
<comment type="caution">
    <text evidence="3">The sequence shown here is derived from an EMBL/GenBank/DDBJ whole genome shotgun (WGS) entry which is preliminary data.</text>
</comment>
<dbReference type="InterPro" id="IPR001387">
    <property type="entry name" value="Cro/C1-type_HTH"/>
</dbReference>
<dbReference type="Gene3D" id="1.10.260.40">
    <property type="entry name" value="lambda repressor-like DNA-binding domains"/>
    <property type="match status" value="1"/>
</dbReference>
<keyword evidence="1" id="KW-0238">DNA-binding</keyword>
<dbReference type="AlphaFoldDB" id="A0A644XJP0"/>
<proteinExistence type="predicted"/>
<dbReference type="PANTHER" id="PTHR46797">
    <property type="entry name" value="HTH-TYPE TRANSCRIPTIONAL REGULATOR"/>
    <property type="match status" value="1"/>
</dbReference>
<evidence type="ECO:0000313" key="3">
    <source>
        <dbReference type="EMBL" id="MPM16416.1"/>
    </source>
</evidence>
<dbReference type="PANTHER" id="PTHR46797:SF1">
    <property type="entry name" value="METHYLPHOSPHONATE SYNTHASE"/>
    <property type="match status" value="1"/>
</dbReference>
<evidence type="ECO:0000256" key="1">
    <source>
        <dbReference type="ARBA" id="ARBA00023125"/>
    </source>
</evidence>
<dbReference type="GO" id="GO:0005829">
    <property type="term" value="C:cytosol"/>
    <property type="evidence" value="ECO:0007669"/>
    <property type="project" value="TreeGrafter"/>
</dbReference>
<dbReference type="GO" id="GO:0003677">
    <property type="term" value="F:DNA binding"/>
    <property type="evidence" value="ECO:0007669"/>
    <property type="project" value="UniProtKB-KW"/>
</dbReference>